<dbReference type="InterPro" id="IPR033432">
    <property type="entry name" value="GH94_catalytic"/>
</dbReference>
<feature type="domain" description="Glycosyl hydrolase 94 catalytic" evidence="4">
    <location>
        <begin position="783"/>
        <end position="1210"/>
    </location>
</feature>
<protein>
    <submittedName>
        <fullName evidence="5">GH36-type glycosyl hydrolase domain-containing protein</fullName>
    </submittedName>
</protein>
<dbReference type="InterPro" id="IPR037820">
    <property type="entry name" value="GH94N_NdvB"/>
</dbReference>
<dbReference type="Gene3D" id="2.70.98.40">
    <property type="entry name" value="Glycoside hydrolase, family 65, N-terminal domain"/>
    <property type="match status" value="2"/>
</dbReference>
<dbReference type="Gene3D" id="2.60.420.10">
    <property type="entry name" value="Maltose phosphorylase, domain 3"/>
    <property type="match status" value="1"/>
</dbReference>
<dbReference type="Pfam" id="PF06165">
    <property type="entry name" value="GH94_b-supersand"/>
    <property type="match status" value="2"/>
</dbReference>
<evidence type="ECO:0000259" key="4">
    <source>
        <dbReference type="Pfam" id="PF17167"/>
    </source>
</evidence>
<dbReference type="RefSeq" id="WP_377342323.1">
    <property type="nucleotide sequence ID" value="NZ_JALBWS010000007.1"/>
</dbReference>
<dbReference type="GO" id="GO:0016787">
    <property type="term" value="F:hydrolase activity"/>
    <property type="evidence" value="ECO:0007669"/>
    <property type="project" value="UniProtKB-KW"/>
</dbReference>
<feature type="domain" description="Glycosyl hydrolase 94 supersandwich" evidence="3">
    <location>
        <begin position="498"/>
        <end position="768"/>
    </location>
</feature>
<dbReference type="CDD" id="cd11753">
    <property type="entry name" value="GH94N_ChvB_NdvB_2_like"/>
    <property type="match status" value="1"/>
</dbReference>
<proteinExistence type="predicted"/>
<dbReference type="InterPro" id="IPR037018">
    <property type="entry name" value="GH65_N"/>
</dbReference>
<sequence length="1303" mass="141176">MSPSSRTIDPRQHCLLSNGKLSVMLSANGSGYTRWRDLAVTRWREDPVSDPWGSYLLLRDEDSGEVWSLTQQPGASRTPDDAVEFGIGHARFSRRHHSVHSELEVAVASDSDTELRRVTLSNHGDRTRMLTLTSYAELVLGTAATDDAHPAFSKMFVQTEWDAARGLLLAHRRARDAAPPAAWCAQALQIEGQRADGVSFETDRARFLGRGRTLARAQAMAPGAALSGTVGCVLDPVFALRQSLTLVPRGSVTLLLWTTLSDTREGALALAARLTEAGAAAALFDGAARQAEAERARHGIDTACAARCAQWLSALLVADTAQRAPVDQLPRGRGGPPTLWAAGISGDRPIALLYVRGTDTLVRVRELLQAQAWWRSQRLAVDVVLLDTAAGDSALQQALTPLVEAQQARLAVDDGGPKAQLFVLQDDTLATELRQGLLTVARLVLDAAEPVPHMPDAPAAAVAAPPIRASTPAAPPAAASAERSEFANGSGAFVDDGRAYRIDLDDGRTTPAPWVNVIANPAFGFLVSAEGGGYAWSLNSQQNPLTPWPNDPVSDMPHDVIYLRDQDTGDVWSATALPIRVPGAHYTATHGKGWSRFRSDAHGIEADLVQCVPLADPVKLSRLRLCNHSARTRQLSVTGYVQWALGANGSTPAPFVITAHDEATGAMLARNPWRPDFGERVAFFDMAGQQQSISGDRREFLGELGTVEHPAALHDGAPLAGRVGAGLDPCGALQTRIELPPHTQVDLLFLLGDASAEAEAQTLIDRYRRIDIDDVLVAVAAQWSDVLDAVQVRTPDRALDILLNDWLLYQVLACRLWARTAYYQASGAYGFRDQLQDVMALCVSRPDVAREQLLRAAGRQFAEGDVQHWWLPPQGQGIRTRISDDRLWLVYVAMHYVRVSGDDAVLDEALPWLTGPAIEDGATDAFFLPGHNDDVASLYEHTARAIDSSLAIGAHGLPLIGTGDWNDGMNAVGAAGRGESSWLAWFLLAAIAALAPVAEQRGDGERARRWRDHADTLRQALAQAWDGAWYRRGYYDDGTPLGSAQNDECRIDTIAQSWSVMASAGDPATIDRERATQAMASVDRLLVDHTDQVAKLFTPPFDGGPQNPGYIKGYPPGVRENGGQYTHGAIWSIFAWAGLGDGDRAGDLFSLLNPIHHSASAEAVQRYKVEPYVVCADVYAEPPLVGRGGWTWYTGSAAWLYRAGLEALLGFQLRGEQLRIDPCMPKHWPGFTLTYRHRGKQHVSCYEVSVENPQRVCRGVRAMEMDGQTLDAGKAVALVDDGRVHRLRVTLGAKTPLPLGGED</sequence>
<evidence type="ECO:0000259" key="3">
    <source>
        <dbReference type="Pfam" id="PF06165"/>
    </source>
</evidence>
<dbReference type="InterPro" id="IPR008928">
    <property type="entry name" value="6-hairpin_glycosidase_sf"/>
</dbReference>
<dbReference type="InterPro" id="IPR052047">
    <property type="entry name" value="GH94_Enzymes"/>
</dbReference>
<dbReference type="PANTHER" id="PTHR37469:SF2">
    <property type="entry name" value="CELLOBIONIC ACID PHOSPHORYLASE"/>
    <property type="match status" value="1"/>
</dbReference>
<dbReference type="InterPro" id="IPR012341">
    <property type="entry name" value="6hp_glycosidase-like_sf"/>
</dbReference>
<dbReference type="InterPro" id="IPR037824">
    <property type="entry name" value="GH94N_2_NdvB"/>
</dbReference>
<dbReference type="EMBL" id="JBHSMM010000007">
    <property type="protein sequence ID" value="MFC5441632.1"/>
    <property type="molecule type" value="Genomic_DNA"/>
</dbReference>
<dbReference type="InterPro" id="IPR011013">
    <property type="entry name" value="Gal_mutarotase_sf_dom"/>
</dbReference>
<dbReference type="SMART" id="SM01068">
    <property type="entry name" value="CBM_X"/>
    <property type="match status" value="2"/>
</dbReference>
<dbReference type="CDD" id="cd11756">
    <property type="entry name" value="GH94N_ChvB_NdvB_1_like"/>
    <property type="match status" value="1"/>
</dbReference>
<dbReference type="InterPro" id="IPR010383">
    <property type="entry name" value="Glyco_hydrolase_94_b-supersand"/>
</dbReference>
<comment type="caution">
    <text evidence="5">The sequence shown here is derived from an EMBL/GenBank/DDBJ whole genome shotgun (WGS) entry which is preliminary data.</text>
</comment>
<accession>A0ABW0K021</accession>
<dbReference type="Proteomes" id="UP001596018">
    <property type="component" value="Unassembled WGS sequence"/>
</dbReference>
<name>A0ABW0K021_9GAMM</name>
<dbReference type="Gene3D" id="1.50.10.10">
    <property type="match status" value="1"/>
</dbReference>
<feature type="domain" description="Glycosyl hydrolase 94 supersandwich" evidence="3">
    <location>
        <begin position="14"/>
        <end position="275"/>
    </location>
</feature>
<evidence type="ECO:0000256" key="2">
    <source>
        <dbReference type="ARBA" id="ARBA00022679"/>
    </source>
</evidence>
<reference evidence="6" key="1">
    <citation type="journal article" date="2019" name="Int. J. Syst. Evol. Microbiol.">
        <title>The Global Catalogue of Microorganisms (GCM) 10K type strain sequencing project: providing services to taxonomists for standard genome sequencing and annotation.</title>
        <authorList>
            <consortium name="The Broad Institute Genomics Platform"/>
            <consortium name="The Broad Institute Genome Sequencing Center for Infectious Disease"/>
            <person name="Wu L."/>
            <person name="Ma J."/>
        </authorList>
    </citation>
    <scope>NUCLEOTIDE SEQUENCE [LARGE SCALE GENOMIC DNA]</scope>
    <source>
        <strain evidence="6">KACC 12822</strain>
    </source>
</reference>
<keyword evidence="2" id="KW-0808">Transferase</keyword>
<organism evidence="5 6">
    <name type="scientific">Rhodanobacter ginsenosidimutans</name>
    <dbReference type="NCBI Taxonomy" id="490571"/>
    <lineage>
        <taxon>Bacteria</taxon>
        <taxon>Pseudomonadati</taxon>
        <taxon>Pseudomonadota</taxon>
        <taxon>Gammaproteobacteria</taxon>
        <taxon>Lysobacterales</taxon>
        <taxon>Rhodanobacteraceae</taxon>
        <taxon>Rhodanobacter</taxon>
    </lineage>
</organism>
<dbReference type="SUPFAM" id="SSF48208">
    <property type="entry name" value="Six-hairpin glycosidases"/>
    <property type="match status" value="1"/>
</dbReference>
<gene>
    <name evidence="5" type="ORF">ACFPK0_16585</name>
</gene>
<keyword evidence="6" id="KW-1185">Reference proteome</keyword>
<evidence type="ECO:0000256" key="1">
    <source>
        <dbReference type="ARBA" id="ARBA00022676"/>
    </source>
</evidence>
<dbReference type="SUPFAM" id="SSF74650">
    <property type="entry name" value="Galactose mutarotase-like"/>
    <property type="match status" value="2"/>
</dbReference>
<keyword evidence="5" id="KW-0378">Hydrolase</keyword>
<evidence type="ECO:0000313" key="6">
    <source>
        <dbReference type="Proteomes" id="UP001596018"/>
    </source>
</evidence>
<keyword evidence="1" id="KW-0328">Glycosyltransferase</keyword>
<dbReference type="PANTHER" id="PTHR37469">
    <property type="entry name" value="CELLOBIONIC ACID PHOSPHORYLASE-RELATED"/>
    <property type="match status" value="1"/>
</dbReference>
<evidence type="ECO:0000313" key="5">
    <source>
        <dbReference type="EMBL" id="MFC5441632.1"/>
    </source>
</evidence>
<dbReference type="Pfam" id="PF17167">
    <property type="entry name" value="Glyco_hydro_94"/>
    <property type="match status" value="1"/>
</dbReference>